<evidence type="ECO:0008006" key="4">
    <source>
        <dbReference type="Google" id="ProtNLM"/>
    </source>
</evidence>
<proteinExistence type="predicted"/>
<evidence type="ECO:0000313" key="3">
    <source>
        <dbReference type="Proteomes" id="UP001432027"/>
    </source>
</evidence>
<gene>
    <name evidence="2" type="ORF">PENTCL1PPCAC_1242</name>
</gene>
<feature type="non-terminal residue" evidence="2">
    <location>
        <position position="1"/>
    </location>
</feature>
<name>A0AAV5S9T8_9BILA</name>
<evidence type="ECO:0000256" key="1">
    <source>
        <dbReference type="SAM" id="MobiDB-lite"/>
    </source>
</evidence>
<dbReference type="EMBL" id="BTSX01000001">
    <property type="protein sequence ID" value="GMS79067.1"/>
    <property type="molecule type" value="Genomic_DNA"/>
</dbReference>
<evidence type="ECO:0000313" key="2">
    <source>
        <dbReference type="EMBL" id="GMS79067.1"/>
    </source>
</evidence>
<accession>A0AAV5S9T8</accession>
<dbReference type="AlphaFoldDB" id="A0AAV5S9T8"/>
<reference evidence="2" key="1">
    <citation type="submission" date="2023-10" db="EMBL/GenBank/DDBJ databases">
        <title>Genome assembly of Pristionchus species.</title>
        <authorList>
            <person name="Yoshida K."/>
            <person name="Sommer R.J."/>
        </authorList>
    </citation>
    <scope>NUCLEOTIDE SEQUENCE</scope>
    <source>
        <strain evidence="2">RS0144</strain>
    </source>
</reference>
<feature type="compositionally biased region" description="Basic and acidic residues" evidence="1">
    <location>
        <begin position="118"/>
        <end position="133"/>
    </location>
</feature>
<sequence>WRVPNCRLPRSAATPRPLLRVPTRPAATAPRKLFLRRRRECPRRCPASGKPRRRRDSETIVGARVRLVETAEGSATGMRGGAMIGFSISFLDEIEAPRHVARDRPEGVSRPVVIDRREETEEATRTEGIDRGTEIAAARPHATSAEMDTICRGTKSSAK</sequence>
<comment type="caution">
    <text evidence="2">The sequence shown here is derived from an EMBL/GenBank/DDBJ whole genome shotgun (WGS) entry which is preliminary data.</text>
</comment>
<dbReference type="Proteomes" id="UP001432027">
    <property type="component" value="Unassembled WGS sequence"/>
</dbReference>
<protein>
    <recommendedName>
        <fullName evidence="4">Ribosomal protein</fullName>
    </recommendedName>
</protein>
<feature type="region of interest" description="Disordered" evidence="1">
    <location>
        <begin position="118"/>
        <end position="159"/>
    </location>
</feature>
<keyword evidence="3" id="KW-1185">Reference proteome</keyword>
<organism evidence="2 3">
    <name type="scientific">Pristionchus entomophagus</name>
    <dbReference type="NCBI Taxonomy" id="358040"/>
    <lineage>
        <taxon>Eukaryota</taxon>
        <taxon>Metazoa</taxon>
        <taxon>Ecdysozoa</taxon>
        <taxon>Nematoda</taxon>
        <taxon>Chromadorea</taxon>
        <taxon>Rhabditida</taxon>
        <taxon>Rhabditina</taxon>
        <taxon>Diplogasteromorpha</taxon>
        <taxon>Diplogasteroidea</taxon>
        <taxon>Neodiplogasteridae</taxon>
        <taxon>Pristionchus</taxon>
    </lineage>
</organism>